<dbReference type="PANTHER" id="PTHR11659:SF0">
    <property type="entry name" value="GLUTAMYL-TRNA(GLN) AMIDOTRANSFERASE SUBUNIT B, MITOCHONDRIAL"/>
    <property type="match status" value="1"/>
</dbReference>
<keyword evidence="7 11" id="KW-0648">Protein biosynthesis</keyword>
<evidence type="ECO:0000256" key="4">
    <source>
        <dbReference type="ARBA" id="ARBA00022598"/>
    </source>
</evidence>
<dbReference type="AlphaFoldDB" id="A0A5C1AQG9"/>
<dbReference type="NCBIfam" id="NF004012">
    <property type="entry name" value="PRK05477.1-2"/>
    <property type="match status" value="1"/>
</dbReference>
<dbReference type="GO" id="GO:0016740">
    <property type="term" value="F:transferase activity"/>
    <property type="evidence" value="ECO:0007669"/>
    <property type="project" value="UniProtKB-KW"/>
</dbReference>
<gene>
    <name evidence="11" type="primary">gatB</name>
    <name evidence="13" type="ORF">PX52LOC_07385</name>
</gene>
<keyword evidence="6 11" id="KW-0067">ATP-binding</keyword>
<dbReference type="OrthoDB" id="9804078at2"/>
<evidence type="ECO:0000256" key="7">
    <source>
        <dbReference type="ARBA" id="ARBA00022917"/>
    </source>
</evidence>
<evidence type="ECO:0000259" key="12">
    <source>
        <dbReference type="SMART" id="SM00845"/>
    </source>
</evidence>
<comment type="function">
    <text evidence="8 11">Allows the formation of correctly charged Asn-tRNA(Asn) or Gln-tRNA(Gln) through the transamidation of misacylated Asp-tRNA(Asn) or Glu-tRNA(Gln) in organisms which lack either or both of asparaginyl-tRNA or glutaminyl-tRNA synthetases. The reaction takes place in the presence of glutamine and ATP through an activated phospho-Asp-tRNA(Asn) or phospho-Glu-tRNA(Gln).</text>
</comment>
<comment type="catalytic activity">
    <reaction evidence="9 11">
        <text>L-aspartyl-tRNA(Asn) + L-glutamine + ATP + H2O = L-asparaginyl-tRNA(Asn) + L-glutamate + ADP + phosphate + 2 H(+)</text>
        <dbReference type="Rhea" id="RHEA:14513"/>
        <dbReference type="Rhea" id="RHEA-COMP:9674"/>
        <dbReference type="Rhea" id="RHEA-COMP:9677"/>
        <dbReference type="ChEBI" id="CHEBI:15377"/>
        <dbReference type="ChEBI" id="CHEBI:15378"/>
        <dbReference type="ChEBI" id="CHEBI:29985"/>
        <dbReference type="ChEBI" id="CHEBI:30616"/>
        <dbReference type="ChEBI" id="CHEBI:43474"/>
        <dbReference type="ChEBI" id="CHEBI:58359"/>
        <dbReference type="ChEBI" id="CHEBI:78515"/>
        <dbReference type="ChEBI" id="CHEBI:78516"/>
        <dbReference type="ChEBI" id="CHEBI:456216"/>
    </reaction>
</comment>
<evidence type="ECO:0000256" key="10">
    <source>
        <dbReference type="ARBA" id="ARBA00047913"/>
    </source>
</evidence>
<dbReference type="SUPFAM" id="SSF89095">
    <property type="entry name" value="GatB/YqeY motif"/>
    <property type="match status" value="1"/>
</dbReference>
<keyword evidence="13" id="KW-0808">Transferase</keyword>
<dbReference type="HAMAP" id="MF_00121">
    <property type="entry name" value="GatB"/>
    <property type="match status" value="1"/>
</dbReference>
<dbReference type="InterPro" id="IPR017958">
    <property type="entry name" value="Gln-tRNA_amidoTrfase_suB_CS"/>
</dbReference>
<dbReference type="GO" id="GO:0005524">
    <property type="term" value="F:ATP binding"/>
    <property type="evidence" value="ECO:0007669"/>
    <property type="project" value="UniProtKB-KW"/>
</dbReference>
<dbReference type="GO" id="GO:0070681">
    <property type="term" value="P:glutaminyl-tRNAGln biosynthesis via transamidation"/>
    <property type="evidence" value="ECO:0007669"/>
    <property type="project" value="TreeGrafter"/>
</dbReference>
<dbReference type="Pfam" id="PF02934">
    <property type="entry name" value="GatB_N"/>
    <property type="match status" value="1"/>
</dbReference>
<feature type="domain" description="Asn/Gln amidotransferase" evidence="12">
    <location>
        <begin position="356"/>
        <end position="499"/>
    </location>
</feature>
<evidence type="ECO:0000256" key="6">
    <source>
        <dbReference type="ARBA" id="ARBA00022840"/>
    </source>
</evidence>
<keyword evidence="5 11" id="KW-0547">Nucleotide-binding</keyword>
<evidence type="ECO:0000256" key="3">
    <source>
        <dbReference type="ARBA" id="ARBA00016923"/>
    </source>
</evidence>
<keyword evidence="4 11" id="KW-0436">Ligase</keyword>
<dbReference type="GO" id="GO:0050566">
    <property type="term" value="F:asparaginyl-tRNA synthase (glutamine-hydrolyzing) activity"/>
    <property type="evidence" value="ECO:0007669"/>
    <property type="project" value="RHEA"/>
</dbReference>
<dbReference type="PROSITE" id="PS01234">
    <property type="entry name" value="GATB"/>
    <property type="match status" value="1"/>
</dbReference>
<keyword evidence="14" id="KW-1185">Reference proteome</keyword>
<accession>A0A5C1AQG9</accession>
<dbReference type="InterPro" id="IPR004413">
    <property type="entry name" value="GatB"/>
</dbReference>
<dbReference type="InterPro" id="IPR003789">
    <property type="entry name" value="Asn/Gln_tRNA_amidoTrase-B-like"/>
</dbReference>
<sequence length="502" mass="55412">MAEPYKIVIGLEVHVQLLTKTKLFCSCPNKFGLPPNSAVCPVCLGLPGSLPVMNRQAFDLALKAALALNCQIASHADQKPGFTKWDRKNYYYPDLPKNYQISQYDLPFSHDGFLDINVHPDPKKGYTAKKVGIIRAHLEEDAGKNIHDESGRGGDTRVDLNRTGTPLLEIVSHPDMNSPEEAIAYLEEIRLMLRELGVSDCEMQEGSLRCDANVNVHIPKADEPKGYAATPLVEIKNLNSFRSVGRAITYEAKRQYEQFQKDPVGYRIDKLLKTTAGWDDPRGRTEVQRHKEEAADYRYFPEPDLVPVIVTKEQLDAVKATMGELPQAQRQRLQTQYGLSPSDAEVFVAKGRKTVAYLEEVAKIVGDGKAAANRISDLVFPALNERKEEIDEFPVTAAAYADFVKQTGSLNKQDRVDVFKIVLEKGVSVEDAKTAAGIKAVDESALRESAKAAIAANAKAVADFKAGKDSAKMAIVGFVMKNNKGAPNDVVRKLVDEELAKV</sequence>
<dbReference type="Proteomes" id="UP000324974">
    <property type="component" value="Chromosome"/>
</dbReference>
<dbReference type="InterPro" id="IPR014746">
    <property type="entry name" value="Gln_synth/guanido_kin_cat_dom"/>
</dbReference>
<evidence type="ECO:0000256" key="8">
    <source>
        <dbReference type="ARBA" id="ARBA00024799"/>
    </source>
</evidence>
<evidence type="ECO:0000256" key="9">
    <source>
        <dbReference type="ARBA" id="ARBA00047380"/>
    </source>
</evidence>
<dbReference type="Pfam" id="PF02637">
    <property type="entry name" value="GatB_Yqey"/>
    <property type="match status" value="1"/>
</dbReference>
<dbReference type="RefSeq" id="WP_149114607.1">
    <property type="nucleotide sequence ID" value="NZ_CP042425.1"/>
</dbReference>
<dbReference type="EMBL" id="CP042425">
    <property type="protein sequence ID" value="QEL20293.1"/>
    <property type="molecule type" value="Genomic_DNA"/>
</dbReference>
<dbReference type="GO" id="GO:0006412">
    <property type="term" value="P:translation"/>
    <property type="evidence" value="ECO:0007669"/>
    <property type="project" value="UniProtKB-UniRule"/>
</dbReference>
<evidence type="ECO:0000256" key="1">
    <source>
        <dbReference type="ARBA" id="ARBA00005306"/>
    </source>
</evidence>
<comment type="subunit">
    <text evidence="2 11">Heterotrimer of A, B and C subunits.</text>
</comment>
<dbReference type="InterPro" id="IPR006075">
    <property type="entry name" value="Asn/Gln-tRNA_Trfase_suB/E_cat"/>
</dbReference>
<dbReference type="SUPFAM" id="SSF55931">
    <property type="entry name" value="Glutamine synthetase/guanido kinase"/>
    <property type="match status" value="1"/>
</dbReference>
<dbReference type="EC" id="6.3.5.-" evidence="11"/>
<comment type="similarity">
    <text evidence="1 11">Belongs to the GatB/GatE family. GatB subfamily.</text>
</comment>
<evidence type="ECO:0000256" key="5">
    <source>
        <dbReference type="ARBA" id="ARBA00022741"/>
    </source>
</evidence>
<dbReference type="InterPro" id="IPR017959">
    <property type="entry name" value="Asn/Gln-tRNA_amidoTrfase_suB/E"/>
</dbReference>
<dbReference type="GO" id="GO:0050567">
    <property type="term" value="F:glutaminyl-tRNA synthase (glutamine-hydrolyzing) activity"/>
    <property type="evidence" value="ECO:0007669"/>
    <property type="project" value="UniProtKB-UniRule"/>
</dbReference>
<dbReference type="InterPro" id="IPR018027">
    <property type="entry name" value="Asn/Gln_amidotransferase"/>
</dbReference>
<dbReference type="Gene3D" id="1.10.10.410">
    <property type="match status" value="1"/>
</dbReference>
<organism evidence="13 14">
    <name type="scientific">Limnoglobus roseus</name>
    <dbReference type="NCBI Taxonomy" id="2598579"/>
    <lineage>
        <taxon>Bacteria</taxon>
        <taxon>Pseudomonadati</taxon>
        <taxon>Planctomycetota</taxon>
        <taxon>Planctomycetia</taxon>
        <taxon>Gemmatales</taxon>
        <taxon>Gemmataceae</taxon>
        <taxon>Limnoglobus</taxon>
    </lineage>
</organism>
<reference evidence="14" key="1">
    <citation type="submission" date="2019-08" db="EMBL/GenBank/DDBJ databases">
        <title>Limnoglobus roseus gen. nov., sp. nov., a novel freshwater planctomycete with a giant genome from the family Gemmataceae.</title>
        <authorList>
            <person name="Kulichevskaya I.S."/>
            <person name="Naumoff D.G."/>
            <person name="Miroshnikov K."/>
            <person name="Ivanova A."/>
            <person name="Philippov D.A."/>
            <person name="Hakobyan A."/>
            <person name="Rijpstra I.C."/>
            <person name="Sinninghe Damste J.S."/>
            <person name="Liesack W."/>
            <person name="Dedysh S.N."/>
        </authorList>
    </citation>
    <scope>NUCLEOTIDE SEQUENCE [LARGE SCALE GENOMIC DNA]</scope>
    <source>
        <strain evidence="14">PX52</strain>
    </source>
</reference>
<comment type="catalytic activity">
    <reaction evidence="10 11">
        <text>L-glutamyl-tRNA(Gln) + L-glutamine + ATP + H2O = L-glutaminyl-tRNA(Gln) + L-glutamate + ADP + phosphate + H(+)</text>
        <dbReference type="Rhea" id="RHEA:17521"/>
        <dbReference type="Rhea" id="RHEA-COMP:9681"/>
        <dbReference type="Rhea" id="RHEA-COMP:9684"/>
        <dbReference type="ChEBI" id="CHEBI:15377"/>
        <dbReference type="ChEBI" id="CHEBI:15378"/>
        <dbReference type="ChEBI" id="CHEBI:29985"/>
        <dbReference type="ChEBI" id="CHEBI:30616"/>
        <dbReference type="ChEBI" id="CHEBI:43474"/>
        <dbReference type="ChEBI" id="CHEBI:58359"/>
        <dbReference type="ChEBI" id="CHEBI:78520"/>
        <dbReference type="ChEBI" id="CHEBI:78521"/>
        <dbReference type="ChEBI" id="CHEBI:456216"/>
    </reaction>
</comment>
<dbReference type="NCBIfam" id="NF004014">
    <property type="entry name" value="PRK05477.1-4"/>
    <property type="match status" value="1"/>
</dbReference>
<dbReference type="PANTHER" id="PTHR11659">
    <property type="entry name" value="GLUTAMYL-TRNA GLN AMIDOTRANSFERASE SUBUNIT B MITOCHONDRIAL AND PROKARYOTIC PET112-RELATED"/>
    <property type="match status" value="1"/>
</dbReference>
<protein>
    <recommendedName>
        <fullName evidence="3 11">Aspartyl/glutamyl-tRNA(Asn/Gln) amidotransferase subunit B</fullName>
        <shortName evidence="11">Asp/Glu-ADT subunit B</shortName>
        <ecNumber evidence="11">6.3.5.-</ecNumber>
    </recommendedName>
</protein>
<proteinExistence type="inferred from homology"/>
<dbReference type="SMART" id="SM00845">
    <property type="entry name" value="GatB_Yqey"/>
    <property type="match status" value="1"/>
</dbReference>
<name>A0A5C1AQG9_9BACT</name>
<evidence type="ECO:0000313" key="13">
    <source>
        <dbReference type="EMBL" id="QEL20293.1"/>
    </source>
</evidence>
<evidence type="ECO:0000256" key="2">
    <source>
        <dbReference type="ARBA" id="ARBA00011123"/>
    </source>
</evidence>
<dbReference type="NCBIfam" id="TIGR00133">
    <property type="entry name" value="gatB"/>
    <property type="match status" value="1"/>
</dbReference>
<dbReference type="KEGG" id="lrs:PX52LOC_07385"/>
<evidence type="ECO:0000256" key="11">
    <source>
        <dbReference type="HAMAP-Rule" id="MF_00121"/>
    </source>
</evidence>
<evidence type="ECO:0000313" key="14">
    <source>
        <dbReference type="Proteomes" id="UP000324974"/>
    </source>
</evidence>
<dbReference type="InterPro" id="IPR023168">
    <property type="entry name" value="GatB_Yqey_C_2"/>
</dbReference>